<dbReference type="HOGENOM" id="CLU_2162104_0_0_1"/>
<dbReference type="AlphaFoldDB" id="K7UFS5"/>
<reference evidence="4" key="1">
    <citation type="submission" date="2014-04" db="EMBL/GenBank/DDBJ databases">
        <title>The Maize TFome - Development of a transcription factor open reading frame collection for functional genomics.</title>
        <authorList>
            <person name="Burdo B."/>
            <person name="Gray J."/>
            <person name="Goetting-Minesky M.P."/>
            <person name="Wittler B."/>
            <person name="Hunt M."/>
            <person name="Li T."/>
            <person name="Velliquette D."/>
            <person name="Thomas J."/>
            <person name="Gentzel I."/>
            <person name="Dos Santos Brito M."/>
            <person name="Mejia-Guerra M.K."/>
            <person name="Connolly L.N."/>
            <person name="Qaisi D."/>
            <person name="Li W."/>
            <person name="Casas M.I."/>
            <person name="Doseff A.I."/>
            <person name="Grotewold E."/>
        </authorList>
    </citation>
    <scope>NUCLEOTIDE SEQUENCE</scope>
</reference>
<protein>
    <submittedName>
        <fullName evidence="4">GRAS transcription factor</fullName>
    </submittedName>
</protein>
<dbReference type="ExpressionAtlas" id="K7UFS5">
    <property type="expression patterns" value="baseline"/>
</dbReference>
<organism evidence="4">
    <name type="scientific">Zea mays</name>
    <name type="common">Maize</name>
    <dbReference type="NCBI Taxonomy" id="4577"/>
    <lineage>
        <taxon>Eukaryota</taxon>
        <taxon>Viridiplantae</taxon>
        <taxon>Streptophyta</taxon>
        <taxon>Embryophyta</taxon>
        <taxon>Tracheophyta</taxon>
        <taxon>Spermatophyta</taxon>
        <taxon>Magnoliopsida</taxon>
        <taxon>Liliopsida</taxon>
        <taxon>Poales</taxon>
        <taxon>Poaceae</taxon>
        <taxon>PACMAD clade</taxon>
        <taxon>Panicoideae</taxon>
        <taxon>Andropogonodae</taxon>
        <taxon>Andropogoneae</taxon>
        <taxon>Tripsacinae</taxon>
        <taxon>Zea</taxon>
    </lineage>
</organism>
<feature type="region of interest" description="SAW" evidence="3">
    <location>
        <begin position="94"/>
        <end position="111"/>
    </location>
</feature>
<gene>
    <name evidence="4" type="primary">GRAS66</name>
</gene>
<feature type="non-terminal residue" evidence="4">
    <location>
        <position position="111"/>
    </location>
</feature>
<proteinExistence type="inferred from homology"/>
<comment type="caution">
    <text evidence="3">Lacks conserved residue(s) required for the propagation of feature annotation.</text>
</comment>
<dbReference type="EMBL" id="KJ728282">
    <property type="protein sequence ID" value="AIB05773.1"/>
    <property type="molecule type" value="Genomic_DNA"/>
</dbReference>
<evidence type="ECO:0000256" key="3">
    <source>
        <dbReference type="PROSITE-ProRule" id="PRU01191"/>
    </source>
</evidence>
<name>K7UFS5_MAIZE</name>
<sequence length="111" mass="12309">MNCVLAAHHLLYDETGAAVVDFLGLARSTGATILLLGEHEDTLNSRRWEARFALALRYYATAFDVMGTAGLADAGPARAKAEEMFAREICNTVAFEAADRFERYETFAGWW</sequence>
<evidence type="ECO:0000256" key="2">
    <source>
        <dbReference type="ARBA" id="ARBA00023163"/>
    </source>
</evidence>
<keyword evidence="1" id="KW-0805">Transcription regulation</keyword>
<comment type="similarity">
    <text evidence="3">Belongs to the GRAS family.</text>
</comment>
<keyword evidence="2" id="KW-0804">Transcription</keyword>
<evidence type="ECO:0000256" key="1">
    <source>
        <dbReference type="ARBA" id="ARBA00023015"/>
    </source>
</evidence>
<dbReference type="Pfam" id="PF03514">
    <property type="entry name" value="GRAS"/>
    <property type="match status" value="1"/>
</dbReference>
<accession>K7UFS5</accession>
<dbReference type="SMR" id="K7UFS5"/>
<dbReference type="InterPro" id="IPR005202">
    <property type="entry name" value="TF_GRAS"/>
</dbReference>
<evidence type="ECO:0000313" key="4">
    <source>
        <dbReference type="EMBL" id="AIB05773.1"/>
    </source>
</evidence>
<dbReference type="PROSITE" id="PS50985">
    <property type="entry name" value="GRAS"/>
    <property type="match status" value="1"/>
</dbReference>